<sequence length="171" mass="19408">MFTKAVQWKWTLTNFNTGEAESGDETQNEEHEPADIMSVAGDTARATSASQNLPPIRRPVKRNANTFEEEVFRHFKPGRPNEKDDDELFLLSLLPMFKKLDDPRKLWARMKFMETILQAITFGIPMPSPTISDTSNIPAHPHSLITVLHIPHSIILLLLTTHQAIILQISN</sequence>
<organism evidence="3 4">
    <name type="scientific">Ceutorhynchus assimilis</name>
    <name type="common">cabbage seed weevil</name>
    <dbReference type="NCBI Taxonomy" id="467358"/>
    <lineage>
        <taxon>Eukaryota</taxon>
        <taxon>Metazoa</taxon>
        <taxon>Ecdysozoa</taxon>
        <taxon>Arthropoda</taxon>
        <taxon>Hexapoda</taxon>
        <taxon>Insecta</taxon>
        <taxon>Pterygota</taxon>
        <taxon>Neoptera</taxon>
        <taxon>Endopterygota</taxon>
        <taxon>Coleoptera</taxon>
        <taxon>Polyphaga</taxon>
        <taxon>Cucujiformia</taxon>
        <taxon>Curculionidae</taxon>
        <taxon>Ceutorhynchinae</taxon>
        <taxon>Ceutorhynchus</taxon>
    </lineage>
</organism>
<name>A0A9N9MA83_9CUCU</name>
<dbReference type="InterPro" id="IPR004210">
    <property type="entry name" value="BESS_motif"/>
</dbReference>
<feature type="domain" description="BESS" evidence="2">
    <location>
        <begin position="83"/>
        <end position="122"/>
    </location>
</feature>
<dbReference type="OrthoDB" id="7371233at2759"/>
<evidence type="ECO:0000313" key="4">
    <source>
        <dbReference type="Proteomes" id="UP001152799"/>
    </source>
</evidence>
<proteinExistence type="predicted"/>
<keyword evidence="1" id="KW-0539">Nucleus</keyword>
<gene>
    <name evidence="3" type="ORF">CEUTPL_LOCUS1342</name>
</gene>
<dbReference type="PROSITE" id="PS51031">
    <property type="entry name" value="BESS"/>
    <property type="match status" value="1"/>
</dbReference>
<dbReference type="Pfam" id="PF02944">
    <property type="entry name" value="BESS"/>
    <property type="match status" value="1"/>
</dbReference>
<protein>
    <recommendedName>
        <fullName evidence="2">BESS domain-containing protein</fullName>
    </recommendedName>
</protein>
<accession>A0A9N9MA83</accession>
<comment type="subcellular location">
    <subcellularLocation>
        <location evidence="1">Nucleus</location>
    </subcellularLocation>
</comment>
<dbReference type="Proteomes" id="UP001152799">
    <property type="component" value="Chromosome 1"/>
</dbReference>
<dbReference type="GO" id="GO:0005634">
    <property type="term" value="C:nucleus"/>
    <property type="evidence" value="ECO:0007669"/>
    <property type="project" value="UniProtKB-SubCell"/>
</dbReference>
<dbReference type="EMBL" id="OU892277">
    <property type="protein sequence ID" value="CAG9760619.1"/>
    <property type="molecule type" value="Genomic_DNA"/>
</dbReference>
<dbReference type="AlphaFoldDB" id="A0A9N9MA83"/>
<keyword evidence="4" id="KW-1185">Reference proteome</keyword>
<dbReference type="GO" id="GO:0003677">
    <property type="term" value="F:DNA binding"/>
    <property type="evidence" value="ECO:0007669"/>
    <property type="project" value="InterPro"/>
</dbReference>
<evidence type="ECO:0000313" key="3">
    <source>
        <dbReference type="EMBL" id="CAG9760619.1"/>
    </source>
</evidence>
<evidence type="ECO:0000259" key="2">
    <source>
        <dbReference type="PROSITE" id="PS51031"/>
    </source>
</evidence>
<evidence type="ECO:0000256" key="1">
    <source>
        <dbReference type="PROSITE-ProRule" id="PRU00371"/>
    </source>
</evidence>
<reference evidence="3" key="1">
    <citation type="submission" date="2022-01" db="EMBL/GenBank/DDBJ databases">
        <authorList>
            <person name="King R."/>
        </authorList>
    </citation>
    <scope>NUCLEOTIDE SEQUENCE</scope>
</reference>